<keyword evidence="1" id="KW-0812">Transmembrane</keyword>
<evidence type="ECO:0000256" key="1">
    <source>
        <dbReference type="SAM" id="Phobius"/>
    </source>
</evidence>
<keyword evidence="1" id="KW-0472">Membrane</keyword>
<keyword evidence="3" id="KW-1185">Reference proteome</keyword>
<organism evidence="2 3">
    <name type="scientific">Microlunatus soli</name>
    <dbReference type="NCBI Taxonomy" id="630515"/>
    <lineage>
        <taxon>Bacteria</taxon>
        <taxon>Bacillati</taxon>
        <taxon>Actinomycetota</taxon>
        <taxon>Actinomycetes</taxon>
        <taxon>Propionibacteriales</taxon>
        <taxon>Propionibacteriaceae</taxon>
        <taxon>Microlunatus</taxon>
    </lineage>
</organism>
<dbReference type="AlphaFoldDB" id="A0A1H1YE17"/>
<dbReference type="EMBL" id="LT629772">
    <property type="protein sequence ID" value="SDT19634.1"/>
    <property type="molecule type" value="Genomic_DNA"/>
</dbReference>
<proteinExistence type="predicted"/>
<gene>
    <name evidence="2" type="ORF">SAMN04489812_4529</name>
</gene>
<dbReference type="RefSeq" id="WP_157683621.1">
    <property type="nucleotide sequence ID" value="NZ_LT629772.1"/>
</dbReference>
<evidence type="ECO:0000313" key="2">
    <source>
        <dbReference type="EMBL" id="SDT19634.1"/>
    </source>
</evidence>
<name>A0A1H1YE17_9ACTN</name>
<feature type="transmembrane region" description="Helical" evidence="1">
    <location>
        <begin position="27"/>
        <end position="48"/>
    </location>
</feature>
<accession>A0A1H1YE17</accession>
<reference evidence="2 3" key="1">
    <citation type="submission" date="2016-10" db="EMBL/GenBank/DDBJ databases">
        <authorList>
            <person name="de Groot N.N."/>
        </authorList>
    </citation>
    <scope>NUCLEOTIDE SEQUENCE [LARGE SCALE GENOMIC DNA]</scope>
    <source>
        <strain evidence="2 3">DSM 21800</strain>
    </source>
</reference>
<keyword evidence="1" id="KW-1133">Transmembrane helix</keyword>
<dbReference type="Proteomes" id="UP000199103">
    <property type="component" value="Chromosome I"/>
</dbReference>
<evidence type="ECO:0000313" key="3">
    <source>
        <dbReference type="Proteomes" id="UP000199103"/>
    </source>
</evidence>
<protein>
    <submittedName>
        <fullName evidence="2">Uncharacterized protein</fullName>
    </submittedName>
</protein>
<dbReference type="STRING" id="630515.SAMN04489812_4529"/>
<sequence>MTLGSALTTPIALQIAAMETELPVHPIIFGLIAFLCLLAMLAVVLSIGKGRPHS</sequence>